<feature type="domain" description="Enoyl reductase (ER)" evidence="6">
    <location>
        <begin position="9"/>
        <end position="355"/>
    </location>
</feature>
<keyword evidence="5" id="KW-0560">Oxidoreductase</keyword>
<evidence type="ECO:0000256" key="1">
    <source>
        <dbReference type="ARBA" id="ARBA00001947"/>
    </source>
</evidence>
<comment type="caution">
    <text evidence="7">The sequence shown here is derived from an EMBL/GenBank/DDBJ whole genome shotgun (WGS) entry which is preliminary data.</text>
</comment>
<dbReference type="InterPro" id="IPR036291">
    <property type="entry name" value="NAD(P)-bd_dom_sf"/>
</dbReference>
<dbReference type="RefSeq" id="WP_126686037.1">
    <property type="nucleotide sequence ID" value="NZ_RYYV01000015.1"/>
</dbReference>
<evidence type="ECO:0000313" key="8">
    <source>
        <dbReference type="Proteomes" id="UP000274358"/>
    </source>
</evidence>
<reference evidence="7 8" key="1">
    <citation type="submission" date="2018-12" db="EMBL/GenBank/DDBJ databases">
        <title>Dyella dinghuensis sp. nov. DHOA06 and Dyella choica sp. nov. 4M-K27, isolated from forest soil.</title>
        <authorList>
            <person name="Qiu L.-H."/>
            <person name="Gao Z.-H."/>
        </authorList>
    </citation>
    <scope>NUCLEOTIDE SEQUENCE [LARGE SCALE GENOMIC DNA]</scope>
    <source>
        <strain evidence="7 8">4M-K27</strain>
    </source>
</reference>
<evidence type="ECO:0000256" key="4">
    <source>
        <dbReference type="ARBA" id="ARBA00022833"/>
    </source>
</evidence>
<keyword evidence="8" id="KW-1185">Reference proteome</keyword>
<keyword evidence="4" id="KW-0862">Zinc</keyword>
<dbReference type="PANTHER" id="PTHR43350:SF17">
    <property type="entry name" value="NAD-DEPENDENT ALCOHOL DEHYDROGENASE"/>
    <property type="match status" value="1"/>
</dbReference>
<dbReference type="SUPFAM" id="SSF50129">
    <property type="entry name" value="GroES-like"/>
    <property type="match status" value="1"/>
</dbReference>
<dbReference type="GO" id="GO:0016491">
    <property type="term" value="F:oxidoreductase activity"/>
    <property type="evidence" value="ECO:0007669"/>
    <property type="project" value="UniProtKB-KW"/>
</dbReference>
<dbReference type="AlphaFoldDB" id="A0A432M2K4"/>
<evidence type="ECO:0000256" key="5">
    <source>
        <dbReference type="ARBA" id="ARBA00023002"/>
    </source>
</evidence>
<dbReference type="OrthoDB" id="9787435at2"/>
<comment type="cofactor">
    <cofactor evidence="1">
        <name>Zn(2+)</name>
        <dbReference type="ChEBI" id="CHEBI:29105"/>
    </cofactor>
</comment>
<sequence length="359" mass="38008">MKAWLFSPGEAAPLALVERTRPTARPGSVVVRVHAVPLLSYLGDYVRGGLARHYQYPDQPFVIGTNGVGVIEAVGEGVHHYRPGQAVLVHPYVVATENVEDPAEVLSGLTGTGPHSTGLLNDWPDGSLSEFVSVPATVPVSLEGLSHLPWERLATLAKFVVPFGGLRRGRLAAGETVIVNGASGYFGSAAVLLALAMGAERVVATARNTNALQPLAAVDKRVRTVALSGNGEQDVAALREATSGGAHLAFDMIGRASDAGSTLSALGALRRRGRLVLMGSMGVPLPLDYGQLLINQWEVIGHFMYSNEDSRRLLGLLRAGLLDLETVRLQRFGLDELPQAMDAAARMRGLDCTVVGMSP</sequence>
<protein>
    <submittedName>
        <fullName evidence="7">Zinc-binding alcohol dehydrogenase family protein</fullName>
    </submittedName>
</protein>
<evidence type="ECO:0000256" key="2">
    <source>
        <dbReference type="ARBA" id="ARBA00008072"/>
    </source>
</evidence>
<dbReference type="PANTHER" id="PTHR43350">
    <property type="entry name" value="NAD-DEPENDENT ALCOHOL DEHYDROGENASE"/>
    <property type="match status" value="1"/>
</dbReference>
<keyword evidence="3" id="KW-0479">Metal-binding</keyword>
<dbReference type="SMART" id="SM00829">
    <property type="entry name" value="PKS_ER"/>
    <property type="match status" value="1"/>
</dbReference>
<organism evidence="7 8">
    <name type="scientific">Dyella choica</name>
    <dbReference type="NCBI Taxonomy" id="1927959"/>
    <lineage>
        <taxon>Bacteria</taxon>
        <taxon>Pseudomonadati</taxon>
        <taxon>Pseudomonadota</taxon>
        <taxon>Gammaproteobacteria</taxon>
        <taxon>Lysobacterales</taxon>
        <taxon>Rhodanobacteraceae</taxon>
        <taxon>Dyella</taxon>
    </lineage>
</organism>
<proteinExistence type="inferred from homology"/>
<dbReference type="CDD" id="cd05188">
    <property type="entry name" value="MDR"/>
    <property type="match status" value="1"/>
</dbReference>
<dbReference type="InterPro" id="IPR013154">
    <property type="entry name" value="ADH-like_N"/>
</dbReference>
<dbReference type="SUPFAM" id="SSF51735">
    <property type="entry name" value="NAD(P)-binding Rossmann-fold domains"/>
    <property type="match status" value="1"/>
</dbReference>
<evidence type="ECO:0000313" key="7">
    <source>
        <dbReference type="EMBL" id="RUL72440.1"/>
    </source>
</evidence>
<accession>A0A432M2K4</accession>
<dbReference type="Pfam" id="PF00107">
    <property type="entry name" value="ADH_zinc_N"/>
    <property type="match status" value="1"/>
</dbReference>
<dbReference type="InterPro" id="IPR011032">
    <property type="entry name" value="GroES-like_sf"/>
</dbReference>
<dbReference type="EMBL" id="RYYV01000015">
    <property type="protein sequence ID" value="RUL72440.1"/>
    <property type="molecule type" value="Genomic_DNA"/>
</dbReference>
<dbReference type="InterPro" id="IPR013149">
    <property type="entry name" value="ADH-like_C"/>
</dbReference>
<evidence type="ECO:0000259" key="6">
    <source>
        <dbReference type="SMART" id="SM00829"/>
    </source>
</evidence>
<dbReference type="Gene3D" id="3.40.50.720">
    <property type="entry name" value="NAD(P)-binding Rossmann-like Domain"/>
    <property type="match status" value="1"/>
</dbReference>
<dbReference type="GO" id="GO:0046872">
    <property type="term" value="F:metal ion binding"/>
    <property type="evidence" value="ECO:0007669"/>
    <property type="project" value="UniProtKB-KW"/>
</dbReference>
<comment type="similarity">
    <text evidence="2">Belongs to the zinc-containing alcohol dehydrogenase family.</text>
</comment>
<gene>
    <name evidence="7" type="ORF">EKH80_17280</name>
</gene>
<dbReference type="InterPro" id="IPR020843">
    <property type="entry name" value="ER"/>
</dbReference>
<evidence type="ECO:0000256" key="3">
    <source>
        <dbReference type="ARBA" id="ARBA00022723"/>
    </source>
</evidence>
<dbReference type="Proteomes" id="UP000274358">
    <property type="component" value="Unassembled WGS sequence"/>
</dbReference>
<dbReference type="Pfam" id="PF08240">
    <property type="entry name" value="ADH_N"/>
    <property type="match status" value="1"/>
</dbReference>
<dbReference type="Gene3D" id="3.90.180.10">
    <property type="entry name" value="Medium-chain alcohol dehydrogenases, catalytic domain"/>
    <property type="match status" value="1"/>
</dbReference>
<name>A0A432M2K4_9GAMM</name>